<feature type="domain" description="Ubiquitin-like protease family profile" evidence="5">
    <location>
        <begin position="1125"/>
        <end position="1292"/>
    </location>
</feature>
<dbReference type="EMBL" id="HBGD01000586">
    <property type="protein sequence ID" value="CAD9077218.1"/>
    <property type="molecule type" value="Transcribed_RNA"/>
</dbReference>
<evidence type="ECO:0000259" key="5">
    <source>
        <dbReference type="PROSITE" id="PS50600"/>
    </source>
</evidence>
<feature type="compositionally biased region" description="Polar residues" evidence="4">
    <location>
        <begin position="1068"/>
        <end position="1086"/>
    </location>
</feature>
<dbReference type="GO" id="GO:0006508">
    <property type="term" value="P:proteolysis"/>
    <property type="evidence" value="ECO:0007669"/>
    <property type="project" value="UniProtKB-KW"/>
</dbReference>
<gene>
    <name evidence="6" type="ORF">PCOS0759_LOCUS449</name>
</gene>
<keyword evidence="2" id="KW-0645">Protease</keyword>
<dbReference type="SUPFAM" id="SSF53067">
    <property type="entry name" value="Actin-like ATPase domain"/>
    <property type="match status" value="2"/>
</dbReference>
<reference evidence="6" key="1">
    <citation type="submission" date="2021-01" db="EMBL/GenBank/DDBJ databases">
        <authorList>
            <person name="Corre E."/>
            <person name="Pelletier E."/>
            <person name="Niang G."/>
            <person name="Scheremetjew M."/>
            <person name="Finn R."/>
            <person name="Kale V."/>
            <person name="Holt S."/>
            <person name="Cochrane G."/>
            <person name="Meng A."/>
            <person name="Brown T."/>
            <person name="Cohen L."/>
        </authorList>
    </citation>
    <scope>NUCLEOTIDE SEQUENCE</scope>
    <source>
        <strain evidence="6">WS</strain>
    </source>
</reference>
<organism evidence="6">
    <name type="scientific">Percolomonas cosmopolitus</name>
    <dbReference type="NCBI Taxonomy" id="63605"/>
    <lineage>
        <taxon>Eukaryota</taxon>
        <taxon>Discoba</taxon>
        <taxon>Heterolobosea</taxon>
        <taxon>Tetramitia</taxon>
        <taxon>Eutetramitia</taxon>
        <taxon>Percolomonadidae</taxon>
        <taxon>Percolomonas</taxon>
    </lineage>
</organism>
<feature type="compositionally biased region" description="Basic residues" evidence="4">
    <location>
        <begin position="17"/>
        <end position="27"/>
    </location>
</feature>
<feature type="region of interest" description="Disordered" evidence="4">
    <location>
        <begin position="1057"/>
        <end position="1093"/>
    </location>
</feature>
<evidence type="ECO:0000256" key="1">
    <source>
        <dbReference type="ARBA" id="ARBA00005234"/>
    </source>
</evidence>
<dbReference type="GO" id="GO:0008234">
    <property type="term" value="F:cysteine-type peptidase activity"/>
    <property type="evidence" value="ECO:0007669"/>
    <property type="project" value="InterPro"/>
</dbReference>
<proteinExistence type="inferred from homology"/>
<name>A0A7S1KL61_9EUKA</name>
<dbReference type="InterPro" id="IPR038765">
    <property type="entry name" value="Papain-like_cys_pep_sf"/>
</dbReference>
<dbReference type="SUPFAM" id="SSF54001">
    <property type="entry name" value="Cysteine proteinases"/>
    <property type="match status" value="1"/>
</dbReference>
<keyword evidence="3" id="KW-0378">Hydrolase</keyword>
<feature type="region of interest" description="Disordered" evidence="4">
    <location>
        <begin position="1"/>
        <end position="47"/>
    </location>
</feature>
<evidence type="ECO:0000256" key="3">
    <source>
        <dbReference type="ARBA" id="ARBA00022801"/>
    </source>
</evidence>
<dbReference type="Gene3D" id="3.40.395.10">
    <property type="entry name" value="Adenoviral Proteinase, Chain A"/>
    <property type="match status" value="1"/>
</dbReference>
<evidence type="ECO:0000256" key="2">
    <source>
        <dbReference type="ARBA" id="ARBA00022670"/>
    </source>
</evidence>
<comment type="similarity">
    <text evidence="1">Belongs to the peptidase C48 family.</text>
</comment>
<dbReference type="InterPro" id="IPR003653">
    <property type="entry name" value="Peptidase_C48_C"/>
</dbReference>
<protein>
    <recommendedName>
        <fullName evidence="5">Ubiquitin-like protease family profile domain-containing protein</fullName>
    </recommendedName>
</protein>
<evidence type="ECO:0000256" key="4">
    <source>
        <dbReference type="SAM" id="MobiDB-lite"/>
    </source>
</evidence>
<dbReference type="Gene3D" id="3.90.640.10">
    <property type="entry name" value="Actin, Chain A, domain 4"/>
    <property type="match status" value="1"/>
</dbReference>
<dbReference type="InterPro" id="IPR043129">
    <property type="entry name" value="ATPase_NBD"/>
</dbReference>
<dbReference type="PROSITE" id="PS50600">
    <property type="entry name" value="ULP_PROTEASE"/>
    <property type="match status" value="1"/>
</dbReference>
<evidence type="ECO:0000313" key="6">
    <source>
        <dbReference type="EMBL" id="CAD9077218.1"/>
    </source>
</evidence>
<dbReference type="Gene3D" id="3.30.420.40">
    <property type="match status" value="2"/>
</dbReference>
<dbReference type="Pfam" id="PF02902">
    <property type="entry name" value="Peptidase_C48"/>
    <property type="match status" value="1"/>
</dbReference>
<sequence length="1346" mass="152698">MSRLTNNSAPPGDSGKTPHRIRRRRSSNSRSPHEQSNNALAVDLTPIPQPSTLTHRLGYINPALFDDIPTISFDPTETGKHHRAKVHDKNHSSKHSHLHQPVIDMEDLPDAQMPLAHRAPFQKQTSSKLERHFENVSIMKEAVEKMSSRESTFIAVDLGTSSTVVSLLLSNSQSPQVLQYDGQNDIQPTVIFLPSSAWQHGCVSLNSMSFGHKALREGRGDTRRLLSFWKPFTQAETQDEFTELLETYCDTGFHTPLVFREGVGTCYRFEAQVHGQSVKEDIPLWDIEHHIIKSYIYIAQAVHYAPMPVVHAVFAMPVYTPMSVRQRRRQALCKALEQSVQRWSVLAESACAFIGTVMSDTRVDWENLDQNMVVVDMGEGTLDISTGSHTTHHGIEFWNHTGNTQINGFSFTAAVSKRIWRALDPKATTSNGAFNVEHMNATYSNIFVQHLLACAQSIKEQLASPLEQFVHRDTKSFLCTHHGLSPTALNRVQQFIQTTPQWTYTKEEFIEDTAPITKHLMGTIDKCVSEAPKTLDTVICIGRSWKNSSLTAELRRRFPQLELHAIHMDKGVSMGAAFAALFIEYDTLHQYKLANAKGLLQAPLSTNVYVELTNHLLHLDPSLPPLELELVFRKGDPLPARKRIQTERCDERHAEIDYSVYLGDSPDNASLLCTFVVPAHQKDGYVDFHVSFGEELTVESAHGGNDPTTLHLTFSSLYNHIRFDANRNEQHFATTVLEDQALEPVSRKRKRTTTVTTKALPAVSELDVSHAAKRRCTTYRPQGVLYHLRQNISQVKTVISLSRNDLNSASSPITSLTEDVVNMGMDIFQEFAPPGFMCASSELIPQLAQGDKVPFRFEGDQLHRRSQSASRVIREKSVLLVPVLHPRLGYWFLLIADLRTHNNQNGPNTYNGIVCYTVKLSPSAANVDDELREQAHSFQTACTQLLAQFLGKRNLKTKLWECEDEVEIGDSGIFILACAYSMVLTELPYPWHSFSMNQNRMLQWRQKWRPLMGRVDNEAGFRVTRRHLREVYTSLSQHENDESDEEHAALPISNSTIDVGLENDDNQSSDTNAIETYTPNRESTSAEVLDSNTPSPTVVNNVNFTNDGHTLFKLDTRNSPLQFGVQISRMDIERMASKDMWITSDIIDLFLSMLQKKYDDTLFCLPTGVCERILRNHESAYEFVHPQWIEFEHNHSRRSAPRTIHRDQHIVAVMNDYVRKHWVLIVVPGGGNAPIRMFDSLVDAKDMYRQNAVDALKQYLNQSQRLVLNKSIPQQTDSTSCGFFAMEHALNFARHGLHAISDGITQQYIDRRRQRWTRCWESIGKEQAESIDEETLEELLFGDDDT</sequence>
<accession>A0A7S1KL61</accession>